<comment type="caution">
    <text evidence="2">The sequence shown here is derived from an EMBL/GenBank/DDBJ whole genome shotgun (WGS) entry which is preliminary data.</text>
</comment>
<proteinExistence type="predicted"/>
<protein>
    <recommendedName>
        <fullName evidence="4">DFP2</fullName>
    </recommendedName>
</protein>
<reference evidence="2" key="1">
    <citation type="submission" date="2022-12" db="EMBL/GenBank/DDBJ databases">
        <title>Genome assemblies of Blomia tropicalis.</title>
        <authorList>
            <person name="Cui Y."/>
        </authorList>
    </citation>
    <scope>NUCLEOTIDE SEQUENCE</scope>
    <source>
        <tissue evidence="2">Adult mites</tissue>
    </source>
</reference>
<evidence type="ECO:0008006" key="4">
    <source>
        <dbReference type="Google" id="ProtNLM"/>
    </source>
</evidence>
<accession>A0A9Q0RPL9</accession>
<gene>
    <name evidence="2" type="ORF">RDWZM_000479</name>
</gene>
<evidence type="ECO:0000313" key="3">
    <source>
        <dbReference type="Proteomes" id="UP001142055"/>
    </source>
</evidence>
<sequence length="307" mass="30242">MLKLFVLSSFLVASAVSCGYGGGCGNAGAHIGGLVGVAPAAAALAYTPGNVYGGLVYAAAPAAVASVGSLATHTNQHVNYVDTPNQGYVYPTSVNVDSQPAPINLMYRTISSPVNIRHHHSSAAGSFRQTESVDEPHRHLHTVTKPIIQELREIITPQRIVRQQVQPVQEEIQTQVARQAGSNANGGAAGAGAGNGGGNGGNGANGANGGSGLAGGLDNGQLVLGNAGSVGSVQFPLTFNGAGGVTGSTSAQLGLGQLQSTSCSGNGCGQTSGRLSSTTLVDNASLSYVGLGATTGSAGTASGAAAY</sequence>
<feature type="signal peptide" evidence="1">
    <location>
        <begin position="1"/>
        <end position="21"/>
    </location>
</feature>
<dbReference type="Proteomes" id="UP001142055">
    <property type="component" value="Chromosome 1"/>
</dbReference>
<feature type="chain" id="PRO_5040442257" description="DFP2" evidence="1">
    <location>
        <begin position="22"/>
        <end position="307"/>
    </location>
</feature>
<dbReference type="EMBL" id="JAPWDV010000001">
    <property type="protein sequence ID" value="KAJ6221934.1"/>
    <property type="molecule type" value="Genomic_DNA"/>
</dbReference>
<keyword evidence="1" id="KW-0732">Signal</keyword>
<keyword evidence="3" id="KW-1185">Reference proteome</keyword>
<evidence type="ECO:0000256" key="1">
    <source>
        <dbReference type="SAM" id="SignalP"/>
    </source>
</evidence>
<name>A0A9Q0RPL9_BLOTA</name>
<dbReference type="AlphaFoldDB" id="A0A9Q0RPL9"/>
<dbReference type="PROSITE" id="PS51257">
    <property type="entry name" value="PROKAR_LIPOPROTEIN"/>
    <property type="match status" value="1"/>
</dbReference>
<evidence type="ECO:0000313" key="2">
    <source>
        <dbReference type="EMBL" id="KAJ6221934.1"/>
    </source>
</evidence>
<organism evidence="2 3">
    <name type="scientific">Blomia tropicalis</name>
    <name type="common">Mite</name>
    <dbReference type="NCBI Taxonomy" id="40697"/>
    <lineage>
        <taxon>Eukaryota</taxon>
        <taxon>Metazoa</taxon>
        <taxon>Ecdysozoa</taxon>
        <taxon>Arthropoda</taxon>
        <taxon>Chelicerata</taxon>
        <taxon>Arachnida</taxon>
        <taxon>Acari</taxon>
        <taxon>Acariformes</taxon>
        <taxon>Sarcoptiformes</taxon>
        <taxon>Astigmata</taxon>
        <taxon>Glycyphagoidea</taxon>
        <taxon>Echimyopodidae</taxon>
        <taxon>Blomia</taxon>
    </lineage>
</organism>